<dbReference type="Pfam" id="PF08238">
    <property type="entry name" value="Sel1"/>
    <property type="match status" value="4"/>
</dbReference>
<proteinExistence type="predicted"/>
<evidence type="ECO:0008006" key="4">
    <source>
        <dbReference type="Google" id="ProtNLM"/>
    </source>
</evidence>
<dbReference type="InterPro" id="IPR011990">
    <property type="entry name" value="TPR-like_helical_dom_sf"/>
</dbReference>
<sequence>MVALGLVLPVAALAQDAGSTVGTALGAALADGGAPVQSADAAAAIPLKAPPEGTPPDGEPVQDADAGAAVPFVAGDGQPAPAEAGDEAPGADAGTAPEAEPEGDAEVGAMADGGTGAAAPAASPEAAPDPLAEAAAKCLAIAGPADAGVPAAAVDAASQKETLARATPFCAVAAEADNADPEVLFHAATIARAGGDAQAMFDLLMRAADAGLGAAETRLGDAFLFGVAPGGQDIKAAVGHYQAAADLNDAAGMTTLALLHQVGQGVPQDAGRMVELLNRAAEQGYHFAQFRLAQVYHRGDGVPGRADAALGIPDRTRALTLYARATEAGNLDAALALSALYADPSFGLSDDPEEQVRLTRIVSRTGFAPAIARMGTFYETGRGVDYSPGIAAGLYVKAMETGDITFEEMRAGAPFGWDNATALEFQKILAARGLYTGALDAIVGPGTAAAARALAAE</sequence>
<keyword evidence="3" id="KW-1185">Reference proteome</keyword>
<accession>A0A5D0RNC3</accession>
<dbReference type="InterPro" id="IPR006597">
    <property type="entry name" value="Sel1-like"/>
</dbReference>
<evidence type="ECO:0000313" key="3">
    <source>
        <dbReference type="Proteomes" id="UP000322080"/>
    </source>
</evidence>
<feature type="compositionally biased region" description="Low complexity" evidence="1">
    <location>
        <begin position="117"/>
        <end position="128"/>
    </location>
</feature>
<dbReference type="SUPFAM" id="SSF81901">
    <property type="entry name" value="HCP-like"/>
    <property type="match status" value="2"/>
</dbReference>
<evidence type="ECO:0000313" key="2">
    <source>
        <dbReference type="EMBL" id="TYB82983.1"/>
    </source>
</evidence>
<reference evidence="2 3" key="1">
    <citation type="submission" date="2019-08" db="EMBL/GenBank/DDBJ databases">
        <title>Identification of a novel species of the genus Boseongicola.</title>
        <authorList>
            <person name="Zhang X.-Q."/>
        </authorList>
    </citation>
    <scope>NUCLEOTIDE SEQUENCE [LARGE SCALE GENOMIC DNA]</scope>
    <source>
        <strain evidence="2 3">HY14</strain>
    </source>
</reference>
<feature type="region of interest" description="Disordered" evidence="1">
    <location>
        <begin position="71"/>
        <end position="128"/>
    </location>
</feature>
<dbReference type="InterPro" id="IPR052748">
    <property type="entry name" value="ISR_Activator"/>
</dbReference>
<dbReference type="AlphaFoldDB" id="A0A5D0RNC3"/>
<organism evidence="2 3">
    <name type="scientific">Maritimibacter fusiformis</name>
    <dbReference type="NCBI Taxonomy" id="2603819"/>
    <lineage>
        <taxon>Bacteria</taxon>
        <taxon>Pseudomonadati</taxon>
        <taxon>Pseudomonadota</taxon>
        <taxon>Alphaproteobacteria</taxon>
        <taxon>Rhodobacterales</taxon>
        <taxon>Roseobacteraceae</taxon>
        <taxon>Maritimibacter</taxon>
    </lineage>
</organism>
<dbReference type="PANTHER" id="PTHR45011:SF1">
    <property type="entry name" value="DAP3-BINDING CELL DEATH ENHANCER 1"/>
    <property type="match status" value="1"/>
</dbReference>
<protein>
    <recommendedName>
        <fullName evidence="4">Sel1 repeat family protein</fullName>
    </recommendedName>
</protein>
<dbReference type="RefSeq" id="WP_148376073.1">
    <property type="nucleotide sequence ID" value="NZ_VSIY01000003.1"/>
</dbReference>
<feature type="compositionally biased region" description="Low complexity" evidence="1">
    <location>
        <begin position="79"/>
        <end position="98"/>
    </location>
</feature>
<name>A0A5D0RNC3_9RHOB</name>
<dbReference type="PANTHER" id="PTHR45011">
    <property type="entry name" value="DAP3-BINDING CELL DEATH ENHANCER 1"/>
    <property type="match status" value="1"/>
</dbReference>
<comment type="caution">
    <text evidence="2">The sequence shown here is derived from an EMBL/GenBank/DDBJ whole genome shotgun (WGS) entry which is preliminary data.</text>
</comment>
<gene>
    <name evidence="2" type="ORF">FVF75_02010</name>
</gene>
<evidence type="ECO:0000256" key="1">
    <source>
        <dbReference type="SAM" id="MobiDB-lite"/>
    </source>
</evidence>
<dbReference type="EMBL" id="VSIY01000003">
    <property type="protein sequence ID" value="TYB82983.1"/>
    <property type="molecule type" value="Genomic_DNA"/>
</dbReference>
<dbReference type="SMART" id="SM00671">
    <property type="entry name" value="SEL1"/>
    <property type="match status" value="4"/>
</dbReference>
<dbReference type="Proteomes" id="UP000322080">
    <property type="component" value="Unassembled WGS sequence"/>
</dbReference>
<dbReference type="Gene3D" id="1.25.40.10">
    <property type="entry name" value="Tetratricopeptide repeat domain"/>
    <property type="match status" value="2"/>
</dbReference>